<organism evidence="12 13">
    <name type="scientific">Fulvivirga marina</name>
    <dbReference type="NCBI Taxonomy" id="2494733"/>
    <lineage>
        <taxon>Bacteria</taxon>
        <taxon>Pseudomonadati</taxon>
        <taxon>Bacteroidota</taxon>
        <taxon>Cytophagia</taxon>
        <taxon>Cytophagales</taxon>
        <taxon>Fulvivirgaceae</taxon>
        <taxon>Fulvivirga</taxon>
    </lineage>
</organism>
<evidence type="ECO:0000256" key="2">
    <source>
        <dbReference type="ARBA" id="ARBA00006742"/>
    </source>
</evidence>
<dbReference type="PRINTS" id="PR01853">
    <property type="entry name" value="YAJCTRNLCASE"/>
</dbReference>
<comment type="caution">
    <text evidence="12">The sequence shown here is derived from an EMBL/GenBank/DDBJ whole genome shotgun (WGS) entry which is preliminary data.</text>
</comment>
<sequence length="108" mass="11871">MIKTILLQAGDGGGLSSLILFGGVALVFYFFMIRPQQKKQKEQKKFIEEIKRGDQVVTIGGIHGKVMSTDETTVVLEVDKGVKMTFQKSSISLDATKPAPAKDQKKVE</sequence>
<dbReference type="RefSeq" id="WP_202855709.1">
    <property type="nucleotide sequence ID" value="NZ_JAEUGD010000023.1"/>
</dbReference>
<dbReference type="NCBIfam" id="TIGR00739">
    <property type="entry name" value="yajC"/>
    <property type="match status" value="1"/>
</dbReference>
<dbReference type="Pfam" id="PF02699">
    <property type="entry name" value="YajC"/>
    <property type="match status" value="1"/>
</dbReference>
<reference evidence="12" key="1">
    <citation type="submission" date="2021-01" db="EMBL/GenBank/DDBJ databases">
        <title>Fulvivirga kasyanovii gen. nov., sp nov., a novel member of the phylum Bacteroidetes isolated from seawater in a mussel farm.</title>
        <authorList>
            <person name="Zhao L.-H."/>
            <person name="Wang Z.-J."/>
        </authorList>
    </citation>
    <scope>NUCLEOTIDE SEQUENCE</scope>
    <source>
        <strain evidence="12">29W222</strain>
    </source>
</reference>
<dbReference type="EMBL" id="JAEUGD010000023">
    <property type="protein sequence ID" value="MBL6446165.1"/>
    <property type="molecule type" value="Genomic_DNA"/>
</dbReference>
<name>A0A937KDK8_9BACT</name>
<dbReference type="GO" id="GO:0015031">
    <property type="term" value="P:protein transport"/>
    <property type="evidence" value="ECO:0007669"/>
    <property type="project" value="UniProtKB-KW"/>
</dbReference>
<keyword evidence="8 11" id="KW-1133">Transmembrane helix</keyword>
<evidence type="ECO:0000256" key="4">
    <source>
        <dbReference type="ARBA" id="ARBA00022448"/>
    </source>
</evidence>
<evidence type="ECO:0000256" key="10">
    <source>
        <dbReference type="ARBA" id="ARBA00023136"/>
    </source>
</evidence>
<evidence type="ECO:0000256" key="7">
    <source>
        <dbReference type="ARBA" id="ARBA00022927"/>
    </source>
</evidence>
<dbReference type="InterPro" id="IPR003849">
    <property type="entry name" value="Preprotein_translocase_YajC"/>
</dbReference>
<evidence type="ECO:0000313" key="12">
    <source>
        <dbReference type="EMBL" id="MBL6446165.1"/>
    </source>
</evidence>
<protein>
    <recommendedName>
        <fullName evidence="3">Sec translocon accessory complex subunit YajC</fullName>
    </recommendedName>
</protein>
<accession>A0A937KDK8</accession>
<keyword evidence="10 11" id="KW-0472">Membrane</keyword>
<keyword evidence="4" id="KW-0813">Transport</keyword>
<evidence type="ECO:0000256" key="3">
    <source>
        <dbReference type="ARBA" id="ARBA00014962"/>
    </source>
</evidence>
<evidence type="ECO:0000256" key="1">
    <source>
        <dbReference type="ARBA" id="ARBA00004162"/>
    </source>
</evidence>
<dbReference type="PANTHER" id="PTHR33909">
    <property type="entry name" value="SEC TRANSLOCON ACCESSORY COMPLEX SUBUNIT YAJC"/>
    <property type="match status" value="1"/>
</dbReference>
<dbReference type="GO" id="GO:0005886">
    <property type="term" value="C:plasma membrane"/>
    <property type="evidence" value="ECO:0007669"/>
    <property type="project" value="UniProtKB-SubCell"/>
</dbReference>
<evidence type="ECO:0000256" key="8">
    <source>
        <dbReference type="ARBA" id="ARBA00022989"/>
    </source>
</evidence>
<evidence type="ECO:0000313" key="13">
    <source>
        <dbReference type="Proteomes" id="UP000614216"/>
    </source>
</evidence>
<keyword evidence="5" id="KW-1003">Cell membrane</keyword>
<keyword evidence="9" id="KW-0811">Translocation</keyword>
<evidence type="ECO:0000256" key="11">
    <source>
        <dbReference type="SAM" id="Phobius"/>
    </source>
</evidence>
<dbReference type="PANTHER" id="PTHR33909:SF1">
    <property type="entry name" value="SEC TRANSLOCON ACCESSORY COMPLEX SUBUNIT YAJC"/>
    <property type="match status" value="1"/>
</dbReference>
<feature type="transmembrane region" description="Helical" evidence="11">
    <location>
        <begin position="12"/>
        <end position="31"/>
    </location>
</feature>
<evidence type="ECO:0000256" key="6">
    <source>
        <dbReference type="ARBA" id="ARBA00022692"/>
    </source>
</evidence>
<keyword evidence="7" id="KW-0653">Protein transport</keyword>
<comment type="similarity">
    <text evidence="2">Belongs to the YajC family.</text>
</comment>
<gene>
    <name evidence="12" type="primary">yajC</name>
    <name evidence="12" type="ORF">JMN32_07590</name>
</gene>
<dbReference type="AlphaFoldDB" id="A0A937KDK8"/>
<evidence type="ECO:0000256" key="9">
    <source>
        <dbReference type="ARBA" id="ARBA00023010"/>
    </source>
</evidence>
<keyword evidence="13" id="KW-1185">Reference proteome</keyword>
<dbReference type="Proteomes" id="UP000614216">
    <property type="component" value="Unassembled WGS sequence"/>
</dbReference>
<comment type="subcellular location">
    <subcellularLocation>
        <location evidence="1">Cell membrane</location>
        <topology evidence="1">Single-pass membrane protein</topology>
    </subcellularLocation>
</comment>
<evidence type="ECO:0000256" key="5">
    <source>
        <dbReference type="ARBA" id="ARBA00022475"/>
    </source>
</evidence>
<proteinExistence type="inferred from homology"/>
<dbReference type="SMART" id="SM01323">
    <property type="entry name" value="YajC"/>
    <property type="match status" value="1"/>
</dbReference>
<keyword evidence="6 11" id="KW-0812">Transmembrane</keyword>